<evidence type="ECO:0000313" key="3">
    <source>
        <dbReference type="Proteomes" id="UP000708208"/>
    </source>
</evidence>
<evidence type="ECO:0000313" key="2">
    <source>
        <dbReference type="EMBL" id="CAG7720821.1"/>
    </source>
</evidence>
<feature type="transmembrane region" description="Helical" evidence="1">
    <location>
        <begin position="200"/>
        <end position="221"/>
    </location>
</feature>
<feature type="transmembrane region" description="Helical" evidence="1">
    <location>
        <begin position="289"/>
        <end position="309"/>
    </location>
</feature>
<comment type="caution">
    <text evidence="2">The sequence shown here is derived from an EMBL/GenBank/DDBJ whole genome shotgun (WGS) entry which is preliminary data.</text>
</comment>
<feature type="transmembrane region" description="Helical" evidence="1">
    <location>
        <begin position="68"/>
        <end position="90"/>
    </location>
</feature>
<keyword evidence="1" id="KW-0472">Membrane</keyword>
<reference evidence="2" key="1">
    <citation type="submission" date="2021-06" db="EMBL/GenBank/DDBJ databases">
        <authorList>
            <person name="Hodson N. C."/>
            <person name="Mongue J. A."/>
            <person name="Jaron S. K."/>
        </authorList>
    </citation>
    <scope>NUCLEOTIDE SEQUENCE</scope>
</reference>
<organism evidence="2 3">
    <name type="scientific">Allacma fusca</name>
    <dbReference type="NCBI Taxonomy" id="39272"/>
    <lineage>
        <taxon>Eukaryota</taxon>
        <taxon>Metazoa</taxon>
        <taxon>Ecdysozoa</taxon>
        <taxon>Arthropoda</taxon>
        <taxon>Hexapoda</taxon>
        <taxon>Collembola</taxon>
        <taxon>Symphypleona</taxon>
        <taxon>Sminthuridae</taxon>
        <taxon>Allacma</taxon>
    </lineage>
</organism>
<accession>A0A8J2JJ67</accession>
<evidence type="ECO:0000256" key="1">
    <source>
        <dbReference type="SAM" id="Phobius"/>
    </source>
</evidence>
<protein>
    <submittedName>
        <fullName evidence="2">Uncharacterized protein</fullName>
    </submittedName>
</protein>
<gene>
    <name evidence="2" type="ORF">AFUS01_LOCUS10075</name>
</gene>
<proteinExistence type="predicted"/>
<dbReference type="AlphaFoldDB" id="A0A8J2JJ67"/>
<feature type="transmembrane region" description="Helical" evidence="1">
    <location>
        <begin position="390"/>
        <end position="418"/>
    </location>
</feature>
<keyword evidence="3" id="KW-1185">Reference proteome</keyword>
<keyword evidence="1" id="KW-0812">Transmembrane</keyword>
<name>A0A8J2JJ67_9HEXA</name>
<feature type="transmembrane region" description="Helical" evidence="1">
    <location>
        <begin position="133"/>
        <end position="153"/>
    </location>
</feature>
<dbReference type="Proteomes" id="UP000708208">
    <property type="component" value="Unassembled WGS sequence"/>
</dbReference>
<feature type="transmembrane region" description="Helical" evidence="1">
    <location>
        <begin position="173"/>
        <end position="193"/>
    </location>
</feature>
<dbReference type="EMBL" id="CAJVCH010073980">
    <property type="protein sequence ID" value="CAG7720821.1"/>
    <property type="molecule type" value="Genomic_DNA"/>
</dbReference>
<keyword evidence="1" id="KW-1133">Transmembrane helix</keyword>
<sequence length="422" mass="49333">MDLCLKIFIFFKYAGIFPVKVSLPTNQQIRSSEHPMHSEISANNHQFISLAPSGIFTWLYRFNMRPEFIVRQSCWVVAAALMFITILLILTKGQGICRILNQWKGLEEDLLYFVPAEQRHEFRTAQNHNLRRIGVYYFIMAVISAGGIIYHCLKNPFFRAYIYAFYEQDQTNPLNLTWMTLTVLVQPYILGLINWSHIFFFEFISIQFSSSVSALLGLISYNEDSLQNSFSPDLYRALNNMYEKGKISFQVQPGIVKRNNDFERCERSLEYFRLLKKLTLDYNAVFKNFYFWQHFFMIIMLCFLFYSPLKTLENESLRDTLAFSSNAIFFLYRLYRVEVDAGAVNTASREFIQSWKEGMPGLMTSLSNMEPKHLWDALIYQQKLNRCSEFGIYIGDFCLISSSSVLALGSIVTTYLIVLLQF</sequence>